<organism evidence="1 2">
    <name type="scientific">Senna tora</name>
    <dbReference type="NCBI Taxonomy" id="362788"/>
    <lineage>
        <taxon>Eukaryota</taxon>
        <taxon>Viridiplantae</taxon>
        <taxon>Streptophyta</taxon>
        <taxon>Embryophyta</taxon>
        <taxon>Tracheophyta</taxon>
        <taxon>Spermatophyta</taxon>
        <taxon>Magnoliopsida</taxon>
        <taxon>eudicotyledons</taxon>
        <taxon>Gunneridae</taxon>
        <taxon>Pentapetalae</taxon>
        <taxon>rosids</taxon>
        <taxon>fabids</taxon>
        <taxon>Fabales</taxon>
        <taxon>Fabaceae</taxon>
        <taxon>Caesalpinioideae</taxon>
        <taxon>Cassia clade</taxon>
        <taxon>Senna</taxon>
    </lineage>
</organism>
<dbReference type="AlphaFoldDB" id="A0A834XJ89"/>
<accession>A0A834XJ89</accession>
<keyword evidence="2" id="KW-1185">Reference proteome</keyword>
<proteinExistence type="predicted"/>
<evidence type="ECO:0000313" key="1">
    <source>
        <dbReference type="EMBL" id="KAF7844867.1"/>
    </source>
</evidence>
<reference evidence="1" key="1">
    <citation type="submission" date="2020-09" db="EMBL/GenBank/DDBJ databases">
        <title>Genome-Enabled Discovery of Anthraquinone Biosynthesis in Senna tora.</title>
        <authorList>
            <person name="Kang S.-H."/>
            <person name="Pandey R.P."/>
            <person name="Lee C.-M."/>
            <person name="Sim J.-S."/>
            <person name="Jeong J.-T."/>
            <person name="Choi B.-S."/>
            <person name="Jung M."/>
            <person name="Ginzburg D."/>
            <person name="Zhao K."/>
            <person name="Won S.Y."/>
            <person name="Oh T.-J."/>
            <person name="Yu Y."/>
            <person name="Kim N.-H."/>
            <person name="Lee O.R."/>
            <person name="Lee T.-H."/>
            <person name="Bashyal P."/>
            <person name="Kim T.-S."/>
            <person name="Lee W.-H."/>
            <person name="Kawkins C."/>
            <person name="Kim C.-K."/>
            <person name="Kim J.S."/>
            <person name="Ahn B.O."/>
            <person name="Rhee S.Y."/>
            <person name="Sohng J.K."/>
        </authorList>
    </citation>
    <scope>NUCLEOTIDE SEQUENCE</scope>
    <source>
        <tissue evidence="1">Leaf</tissue>
    </source>
</reference>
<comment type="caution">
    <text evidence="1">The sequence shown here is derived from an EMBL/GenBank/DDBJ whole genome shotgun (WGS) entry which is preliminary data.</text>
</comment>
<name>A0A834XJ89_9FABA</name>
<evidence type="ECO:0000313" key="2">
    <source>
        <dbReference type="Proteomes" id="UP000634136"/>
    </source>
</evidence>
<gene>
    <name evidence="1" type="ORF">G2W53_001772</name>
</gene>
<protein>
    <submittedName>
        <fullName evidence="1">Uncharacterized protein</fullName>
    </submittedName>
</protein>
<dbReference type="Proteomes" id="UP000634136">
    <property type="component" value="Unassembled WGS sequence"/>
</dbReference>
<dbReference type="EMBL" id="JAAIUW010000001">
    <property type="protein sequence ID" value="KAF7844867.1"/>
    <property type="molecule type" value="Genomic_DNA"/>
</dbReference>
<sequence>MAQGPSTRVKRNSIMREALPFPTPLLAVASGHLRRRHYNHAILRMPLPISYSS</sequence>